<organism evidence="2 3">
    <name type="scientific">Jiangella mangrovi</name>
    <dbReference type="NCBI Taxonomy" id="1524084"/>
    <lineage>
        <taxon>Bacteria</taxon>
        <taxon>Bacillati</taxon>
        <taxon>Actinomycetota</taxon>
        <taxon>Actinomycetes</taxon>
        <taxon>Jiangellales</taxon>
        <taxon>Jiangellaceae</taxon>
        <taxon>Jiangella</taxon>
    </lineage>
</organism>
<feature type="transmembrane region" description="Helical" evidence="1">
    <location>
        <begin position="40"/>
        <end position="59"/>
    </location>
</feature>
<keyword evidence="1" id="KW-0472">Membrane</keyword>
<proteinExistence type="predicted"/>
<evidence type="ECO:0000256" key="1">
    <source>
        <dbReference type="SAM" id="Phobius"/>
    </source>
</evidence>
<evidence type="ECO:0000313" key="3">
    <source>
        <dbReference type="Proteomes" id="UP000542813"/>
    </source>
</evidence>
<dbReference type="EMBL" id="JACHMM010000001">
    <property type="protein sequence ID" value="MBB5790429.1"/>
    <property type="molecule type" value="Genomic_DNA"/>
</dbReference>
<sequence length="193" mass="20491">MDTDTTSRPLLGRVLARWPAALAVAVSLPGFLSPPPEADGLATSLGGALLMLPLGYLVVAKLRRRWVTWPVVVAAMAVVVVTRALDVVSPAVVLAAIALAVLAWSVVDGQLRRDRTLRVQALGLAGFAVLTVAGLTFLAVSPDLGVVLVAAGWFLHGIWDLVYLRRDEVVARSFAEWCAVIDVLLAVQLVLLL</sequence>
<evidence type="ECO:0000313" key="2">
    <source>
        <dbReference type="EMBL" id="MBB5790429.1"/>
    </source>
</evidence>
<dbReference type="RefSeq" id="WP_184826471.1">
    <property type="nucleotide sequence ID" value="NZ_JACHMM010000001.1"/>
</dbReference>
<name>A0A7W9GUT2_9ACTN</name>
<feature type="transmembrane region" description="Helical" evidence="1">
    <location>
        <begin position="91"/>
        <end position="107"/>
    </location>
</feature>
<feature type="transmembrane region" description="Helical" evidence="1">
    <location>
        <begin position="174"/>
        <end position="192"/>
    </location>
</feature>
<dbReference type="Proteomes" id="UP000542813">
    <property type="component" value="Unassembled WGS sequence"/>
</dbReference>
<reference evidence="2 3" key="1">
    <citation type="submission" date="2020-08" db="EMBL/GenBank/DDBJ databases">
        <title>Sequencing the genomes of 1000 actinobacteria strains.</title>
        <authorList>
            <person name="Klenk H.-P."/>
        </authorList>
    </citation>
    <scope>NUCLEOTIDE SEQUENCE [LARGE SCALE GENOMIC DNA]</scope>
    <source>
        <strain evidence="2 3">DSM 102122</strain>
    </source>
</reference>
<protein>
    <submittedName>
        <fullName evidence="2">Uncharacterized protein</fullName>
    </submittedName>
</protein>
<accession>A0A7W9GUT2</accession>
<feature type="transmembrane region" description="Helical" evidence="1">
    <location>
        <begin position="119"/>
        <end position="138"/>
    </location>
</feature>
<keyword evidence="1" id="KW-0812">Transmembrane</keyword>
<gene>
    <name evidence="2" type="ORF">HD601_005004</name>
</gene>
<feature type="transmembrane region" description="Helical" evidence="1">
    <location>
        <begin position="66"/>
        <end position="85"/>
    </location>
</feature>
<keyword evidence="1" id="KW-1133">Transmembrane helix</keyword>
<comment type="caution">
    <text evidence="2">The sequence shown here is derived from an EMBL/GenBank/DDBJ whole genome shotgun (WGS) entry which is preliminary data.</text>
</comment>
<keyword evidence="3" id="KW-1185">Reference proteome</keyword>
<dbReference type="AlphaFoldDB" id="A0A7W9GUT2"/>
<feature type="transmembrane region" description="Helical" evidence="1">
    <location>
        <begin position="144"/>
        <end position="162"/>
    </location>
</feature>